<protein>
    <submittedName>
        <fullName evidence="1">Uncharacterized protein</fullName>
    </submittedName>
</protein>
<evidence type="ECO:0000313" key="2">
    <source>
        <dbReference type="Proteomes" id="UP001055879"/>
    </source>
</evidence>
<dbReference type="EMBL" id="CM042047">
    <property type="protein sequence ID" value="KAI3769584.1"/>
    <property type="molecule type" value="Genomic_DNA"/>
</dbReference>
<sequence length="178" mass="19782">MPDSLPTQPQPIESILQEVQKHIILGITHWQSPNFFGYFPSSLSTASFLGEMLLTGFDIVGFNWLASPAATELEIVVMEWLLKLPQLPKSFSFSSNGGGVMHRTTCESFVCTLVAVREKKLSQIGNDKGDTLGKLVVYCSDQTHCSLQRRAKLSGLVRRMSALSRQQSPSISSYVDKW</sequence>
<reference evidence="2" key="1">
    <citation type="journal article" date="2022" name="Mol. Ecol. Resour.">
        <title>The genomes of chicory, endive, great burdock and yacon provide insights into Asteraceae palaeo-polyploidization history and plant inulin production.</title>
        <authorList>
            <person name="Fan W."/>
            <person name="Wang S."/>
            <person name="Wang H."/>
            <person name="Wang A."/>
            <person name="Jiang F."/>
            <person name="Liu H."/>
            <person name="Zhao H."/>
            <person name="Xu D."/>
            <person name="Zhang Y."/>
        </authorList>
    </citation>
    <scope>NUCLEOTIDE SEQUENCE [LARGE SCALE GENOMIC DNA]</scope>
    <source>
        <strain evidence="2">cv. Niubang</strain>
    </source>
</reference>
<proteinExistence type="predicted"/>
<evidence type="ECO:0000313" key="1">
    <source>
        <dbReference type="EMBL" id="KAI3769584.1"/>
    </source>
</evidence>
<keyword evidence="2" id="KW-1185">Reference proteome</keyword>
<accession>A0ACB9FE35</accession>
<gene>
    <name evidence="1" type="ORF">L6452_00693</name>
</gene>
<reference evidence="1 2" key="2">
    <citation type="journal article" date="2022" name="Mol. Ecol. Resour.">
        <title>The genomes of chicory, endive, great burdock and yacon provide insights into Asteraceae paleo-polyploidization history and plant inulin production.</title>
        <authorList>
            <person name="Fan W."/>
            <person name="Wang S."/>
            <person name="Wang H."/>
            <person name="Wang A."/>
            <person name="Jiang F."/>
            <person name="Liu H."/>
            <person name="Zhao H."/>
            <person name="Xu D."/>
            <person name="Zhang Y."/>
        </authorList>
    </citation>
    <scope>NUCLEOTIDE SEQUENCE [LARGE SCALE GENOMIC DNA]</scope>
    <source>
        <strain evidence="2">cv. Niubang</strain>
    </source>
</reference>
<organism evidence="1 2">
    <name type="scientific">Arctium lappa</name>
    <name type="common">Greater burdock</name>
    <name type="synonym">Lappa major</name>
    <dbReference type="NCBI Taxonomy" id="4217"/>
    <lineage>
        <taxon>Eukaryota</taxon>
        <taxon>Viridiplantae</taxon>
        <taxon>Streptophyta</taxon>
        <taxon>Embryophyta</taxon>
        <taxon>Tracheophyta</taxon>
        <taxon>Spermatophyta</taxon>
        <taxon>Magnoliopsida</taxon>
        <taxon>eudicotyledons</taxon>
        <taxon>Gunneridae</taxon>
        <taxon>Pentapetalae</taxon>
        <taxon>asterids</taxon>
        <taxon>campanulids</taxon>
        <taxon>Asterales</taxon>
        <taxon>Asteraceae</taxon>
        <taxon>Carduoideae</taxon>
        <taxon>Cardueae</taxon>
        <taxon>Arctiinae</taxon>
        <taxon>Arctium</taxon>
    </lineage>
</organism>
<dbReference type="Proteomes" id="UP001055879">
    <property type="component" value="Linkage Group LG01"/>
</dbReference>
<comment type="caution">
    <text evidence="1">The sequence shown here is derived from an EMBL/GenBank/DDBJ whole genome shotgun (WGS) entry which is preliminary data.</text>
</comment>
<name>A0ACB9FE35_ARCLA</name>